<gene>
    <name evidence="1" type="ORF">SAMEA104719789_00568</name>
</gene>
<dbReference type="Proteomes" id="UP000262142">
    <property type="component" value="Unassembled WGS sequence"/>
</dbReference>
<proteinExistence type="predicted"/>
<keyword evidence="2" id="KW-1185">Reference proteome</keyword>
<dbReference type="AlphaFoldDB" id="A0A383TXB3"/>
<dbReference type="Gene3D" id="3.30.2220.10">
    <property type="entry name" value="rbstp2171"/>
    <property type="match status" value="1"/>
</dbReference>
<sequence length="109" mass="12415">MRKISEKEIEELKKKYGQIYQVEFEDGKIIYLKKPDRKVLKFAMTLAQTDPLGMAESLLKNCQVAGDEITADDSYLLGVAPQLDRIIEVKNAELKKLKRTQKETLSPTG</sequence>
<protein>
    <submittedName>
        <fullName evidence="1">Uncharacterized protein</fullName>
    </submittedName>
</protein>
<accession>A0A383TXB3</accession>
<dbReference type="OrthoDB" id="885654at2"/>
<evidence type="ECO:0000313" key="1">
    <source>
        <dbReference type="EMBL" id="SZD71521.1"/>
    </source>
</evidence>
<name>A0A383TXB3_9FLAO</name>
<dbReference type="EMBL" id="UNSC01000002">
    <property type="protein sequence ID" value="SZD71521.1"/>
    <property type="molecule type" value="Genomic_DNA"/>
</dbReference>
<organism evidence="1 2">
    <name type="scientific">Candidatus Ornithobacterium hominis</name>
    <dbReference type="NCBI Taxonomy" id="2497989"/>
    <lineage>
        <taxon>Bacteria</taxon>
        <taxon>Pseudomonadati</taxon>
        <taxon>Bacteroidota</taxon>
        <taxon>Flavobacteriia</taxon>
        <taxon>Flavobacteriales</taxon>
        <taxon>Weeksellaceae</taxon>
        <taxon>Ornithobacterium</taxon>
    </lineage>
</organism>
<dbReference type="RefSeq" id="WP_119059031.1">
    <property type="nucleotide sequence ID" value="NZ_UNSC01000002.1"/>
</dbReference>
<evidence type="ECO:0000313" key="2">
    <source>
        <dbReference type="Proteomes" id="UP000262142"/>
    </source>
</evidence>
<reference evidence="1 2" key="1">
    <citation type="submission" date="2018-09" db="EMBL/GenBank/DDBJ databases">
        <authorList>
            <consortium name="Pathogen Informatics"/>
        </authorList>
    </citation>
    <scope>NUCLEOTIDE SEQUENCE [LARGE SCALE GENOMIC DNA]</scope>
    <source>
        <strain evidence="1 2">OH-22767</strain>
    </source>
</reference>